<sequence>MITTFLNLPPFDQGLVFFGSIFIFFLCILLIKGYLRKMDDSYLAQLSELANHNRVEAAKAGHVALHELSFSSHG</sequence>
<dbReference type="EMBL" id="M16268">
    <property type="protein sequence ID" value="AAA70282.1"/>
    <property type="molecule type" value="Genomic_DNA"/>
</dbReference>
<reference evidence="2" key="1">
    <citation type="journal article" date="1987" name="Proc. Natl. Acad. Sci. U.S.A.">
        <title>Mutation to male fertility and toxin insensitivity in Texas (T)-cytoplasm maize is associated with a frameshift in a mitochondrial open reading frame.</title>
        <authorList>
            <person name="Wise R.P."/>
            <person name="Pring D.R."/>
            <person name="Gengenbach B.G."/>
        </authorList>
    </citation>
    <scope>NUCLEOTIDE SEQUENCE</scope>
</reference>
<geneLocation type="mitochondrion" evidence="2"/>
<name>Q36282_MAIZE</name>
<keyword evidence="1" id="KW-0812">Transmembrane</keyword>
<keyword evidence="1" id="KW-0472">Membrane</keyword>
<evidence type="ECO:0000256" key="1">
    <source>
        <dbReference type="SAM" id="Phobius"/>
    </source>
</evidence>
<feature type="transmembrane region" description="Helical" evidence="1">
    <location>
        <begin position="15"/>
        <end position="35"/>
    </location>
</feature>
<organism evidence="2">
    <name type="scientific">Zea mays</name>
    <name type="common">Maize</name>
    <dbReference type="NCBI Taxonomy" id="4577"/>
    <lineage>
        <taxon>Eukaryota</taxon>
        <taxon>Viridiplantae</taxon>
        <taxon>Streptophyta</taxon>
        <taxon>Embryophyta</taxon>
        <taxon>Tracheophyta</taxon>
        <taxon>Spermatophyta</taxon>
        <taxon>Magnoliopsida</taxon>
        <taxon>Liliopsida</taxon>
        <taxon>Poales</taxon>
        <taxon>Poaceae</taxon>
        <taxon>PACMAD clade</taxon>
        <taxon>Panicoideae</taxon>
        <taxon>Andropogonodae</taxon>
        <taxon>Andropogoneae</taxon>
        <taxon>Tripsacinae</taxon>
        <taxon>Zea</taxon>
    </lineage>
</organism>
<protein>
    <submittedName>
        <fullName evidence="2">Uncharacterized protein</fullName>
    </submittedName>
</protein>
<proteinExistence type="predicted"/>
<accession>Q36282</accession>
<dbReference type="AlphaFoldDB" id="Q36282"/>
<evidence type="ECO:0000313" key="2">
    <source>
        <dbReference type="EMBL" id="AAA70282.1"/>
    </source>
</evidence>
<keyword evidence="1" id="KW-1133">Transmembrane helix</keyword>
<keyword evidence="2" id="KW-0496">Mitochondrion</keyword>